<sequence>MKDHVLFTGATSNAFEQSANPRGVADEVTSARSYYTMNRPYPMPCAARKRVLPESLSSETHRTVETLTAGFSRPHRLLAEKPLADTAEPQRMLVPVDATGTPQMLLMPSPKGTPRLSATFAHLSRTSTASETALMFESSVVKTNPALHPPAQNVHELPRTEITTPPFCMNRVFADRLLQYGQTLPPAHRLQNHHVSQTRTSLKPKDADASATLWSEAASQADVLAFFGSQDDVKNLAASSSLRASHKAPVSKELSWTAVDAATNSFCDISFSDCIFSAATTVTGVPQVSGTLRGHVIDPQAVLGFHRDGARRQRRISKAARNAEPQ</sequence>
<gene>
    <name evidence="1" type="ORF">LdCL_220021400</name>
</gene>
<reference evidence="1 2" key="1">
    <citation type="journal article" date="2018" name="Sci. Rep.">
        <title>A complete Leishmania donovani reference genome identifies novel genetic variations associated with virulence.</title>
        <authorList>
            <person name="Lypaczewski P."/>
            <person name="Hoshizaki J."/>
            <person name="Zhang W.-W."/>
            <person name="McCall L.-I."/>
            <person name="Torcivia-Rodriguez J."/>
            <person name="Simonyan V."/>
            <person name="Kaur A."/>
            <person name="Dewar K."/>
            <person name="Matlashewski G."/>
        </authorList>
    </citation>
    <scope>NUCLEOTIDE SEQUENCE [LARGE SCALE GENOMIC DNA]</scope>
    <source>
        <strain evidence="1 2">LdCL</strain>
    </source>
</reference>
<keyword evidence="2" id="KW-1185">Reference proteome</keyword>
<evidence type="ECO:0000313" key="2">
    <source>
        <dbReference type="Proteomes" id="UP000274082"/>
    </source>
</evidence>
<evidence type="ECO:0000313" key="1">
    <source>
        <dbReference type="EMBL" id="AYU78857.1"/>
    </source>
</evidence>
<dbReference type="VEuPathDB" id="TriTrypDB:LdCL_220021400"/>
<dbReference type="OrthoDB" id="259639at2759"/>
<protein>
    <submittedName>
        <fullName evidence="1">Uncharacterized protein</fullName>
    </submittedName>
</protein>
<dbReference type="VEuPathDB" id="TriTrypDB:LDHU3_22.2020"/>
<name>A0A3S7WXD1_LEIDO</name>
<proteinExistence type="predicted"/>
<organism evidence="1 2">
    <name type="scientific">Leishmania donovani</name>
    <dbReference type="NCBI Taxonomy" id="5661"/>
    <lineage>
        <taxon>Eukaryota</taxon>
        <taxon>Discoba</taxon>
        <taxon>Euglenozoa</taxon>
        <taxon>Kinetoplastea</taxon>
        <taxon>Metakinetoplastina</taxon>
        <taxon>Trypanosomatida</taxon>
        <taxon>Trypanosomatidae</taxon>
        <taxon>Leishmaniinae</taxon>
        <taxon>Leishmania</taxon>
    </lineage>
</organism>
<dbReference type="AlphaFoldDB" id="A0A3S7WXD1"/>
<dbReference type="EMBL" id="CP029521">
    <property type="protein sequence ID" value="AYU78857.1"/>
    <property type="molecule type" value="Genomic_DNA"/>
</dbReference>
<accession>A0A3S7WXD1</accession>
<dbReference type="Proteomes" id="UP000274082">
    <property type="component" value="Chromosome 22"/>
</dbReference>